<accession>A0A2T0XFD2</accession>
<dbReference type="SUPFAM" id="SSF55874">
    <property type="entry name" value="ATPase domain of HSP90 chaperone/DNA topoisomerase II/histidine kinase"/>
    <property type="match status" value="1"/>
</dbReference>
<dbReference type="InterPro" id="IPR003594">
    <property type="entry name" value="HATPase_dom"/>
</dbReference>
<dbReference type="Pfam" id="PF00512">
    <property type="entry name" value="HisKA"/>
    <property type="match status" value="1"/>
</dbReference>
<dbReference type="EC" id="2.7.13.3" evidence="3"/>
<dbReference type="Proteomes" id="UP000238308">
    <property type="component" value="Unassembled WGS sequence"/>
</dbReference>
<dbReference type="AlphaFoldDB" id="A0A2T0XFD2"/>
<dbReference type="SUPFAM" id="SSF47384">
    <property type="entry name" value="Homodimeric domain of signal transducing histidine kinase"/>
    <property type="match status" value="1"/>
</dbReference>
<evidence type="ECO:0000256" key="4">
    <source>
        <dbReference type="ARBA" id="ARBA00022475"/>
    </source>
</evidence>
<comment type="caution">
    <text evidence="15">The sequence shown here is derived from an EMBL/GenBank/DDBJ whole genome shotgun (WGS) entry which is preliminary data.</text>
</comment>
<keyword evidence="12 13" id="KW-0472">Membrane</keyword>
<keyword evidence="6" id="KW-0597">Phosphoprotein</keyword>
<sequence>MFLCQLAIAKRQKFSLFYRALLVLTLILASGLMLEAILDQSISDDIWLNALCDVLCLLGLAVIGTLAFMNYVDRALINRQRTEKESEIMLAGLSHDLRTPLTRMRLEIELSAMSEHSKTAIDHDLAQIEHALAQLMNYAKPSRIRPIENINLSAALHTFIQTEKRRWQGLNVRLAVKIAPDVYVRISQQDITRVLMNLVDNALRYGRDDRGQLDLLIRLERTDALAFLEISDRGRGVKPEDTENLIRPFVRGHRQSSDGAGTGLGLAIVERLMRRADAELTLISREGGGLTAQICAACYASTANSKATTVAAMPS</sequence>
<dbReference type="CDD" id="cd00082">
    <property type="entry name" value="HisKA"/>
    <property type="match status" value="1"/>
</dbReference>
<evidence type="ECO:0000256" key="3">
    <source>
        <dbReference type="ARBA" id="ARBA00012438"/>
    </source>
</evidence>
<dbReference type="InterPro" id="IPR003661">
    <property type="entry name" value="HisK_dim/P_dom"/>
</dbReference>
<dbReference type="Gene3D" id="3.30.565.10">
    <property type="entry name" value="Histidine kinase-like ATPase, C-terminal domain"/>
    <property type="match status" value="1"/>
</dbReference>
<evidence type="ECO:0000256" key="8">
    <source>
        <dbReference type="ARBA" id="ARBA00022692"/>
    </source>
</evidence>
<evidence type="ECO:0000256" key="7">
    <source>
        <dbReference type="ARBA" id="ARBA00022679"/>
    </source>
</evidence>
<dbReference type="GO" id="GO:0005886">
    <property type="term" value="C:plasma membrane"/>
    <property type="evidence" value="ECO:0007669"/>
    <property type="project" value="UniProtKB-SubCell"/>
</dbReference>
<keyword evidence="4" id="KW-1003">Cell membrane</keyword>
<evidence type="ECO:0000256" key="2">
    <source>
        <dbReference type="ARBA" id="ARBA00004429"/>
    </source>
</evidence>
<dbReference type="RefSeq" id="WP_106227923.1">
    <property type="nucleotide sequence ID" value="NZ_PVTV01000014.1"/>
</dbReference>
<gene>
    <name evidence="15" type="ORF">BCM14_2081</name>
</gene>
<dbReference type="InterPro" id="IPR036890">
    <property type="entry name" value="HATPase_C_sf"/>
</dbReference>
<feature type="transmembrane region" description="Helical" evidence="13">
    <location>
        <begin position="16"/>
        <end position="34"/>
    </location>
</feature>
<dbReference type="Pfam" id="PF02518">
    <property type="entry name" value="HATPase_c"/>
    <property type="match status" value="1"/>
</dbReference>
<comment type="subcellular location">
    <subcellularLocation>
        <location evidence="2">Cell inner membrane</location>
        <topology evidence="2">Multi-pass membrane protein</topology>
    </subcellularLocation>
</comment>
<proteinExistence type="predicted"/>
<keyword evidence="9 15" id="KW-0418">Kinase</keyword>
<evidence type="ECO:0000313" key="16">
    <source>
        <dbReference type="Proteomes" id="UP000238308"/>
    </source>
</evidence>
<dbReference type="EMBL" id="PVTV01000014">
    <property type="protein sequence ID" value="PRY97621.1"/>
    <property type="molecule type" value="Genomic_DNA"/>
</dbReference>
<reference evidence="15 16" key="1">
    <citation type="submission" date="2018-03" db="EMBL/GenBank/DDBJ databases">
        <title>Genomic Encyclopedia of Type Strains, Phase III (KMG-III): the genomes of soil and plant-associated and newly described type strains.</title>
        <authorList>
            <person name="Whitman W."/>
        </authorList>
    </citation>
    <scope>NUCLEOTIDE SEQUENCE [LARGE SCALE GENOMIC DNA]</scope>
    <source>
        <strain evidence="15 16">MWH-P2sevCIIIb</strain>
    </source>
</reference>
<dbReference type="PROSITE" id="PS50109">
    <property type="entry name" value="HIS_KIN"/>
    <property type="match status" value="1"/>
</dbReference>
<comment type="catalytic activity">
    <reaction evidence="1">
        <text>ATP + protein L-histidine = ADP + protein N-phospho-L-histidine.</text>
        <dbReference type="EC" id="2.7.13.3"/>
    </reaction>
</comment>
<evidence type="ECO:0000256" key="1">
    <source>
        <dbReference type="ARBA" id="ARBA00000085"/>
    </source>
</evidence>
<dbReference type="InterPro" id="IPR036097">
    <property type="entry name" value="HisK_dim/P_sf"/>
</dbReference>
<evidence type="ECO:0000313" key="15">
    <source>
        <dbReference type="EMBL" id="PRY97621.1"/>
    </source>
</evidence>
<dbReference type="PRINTS" id="PR00344">
    <property type="entry name" value="BCTRLSENSOR"/>
</dbReference>
<organism evidence="15 16">
    <name type="scientific">Jezberella montanilacus</name>
    <dbReference type="NCBI Taxonomy" id="323426"/>
    <lineage>
        <taxon>Bacteria</taxon>
        <taxon>Pseudomonadati</taxon>
        <taxon>Pseudomonadota</taxon>
        <taxon>Betaproteobacteria</taxon>
        <taxon>Burkholderiales</taxon>
        <taxon>Alcaligenaceae</taxon>
        <taxon>Jezberella</taxon>
    </lineage>
</organism>
<evidence type="ECO:0000256" key="6">
    <source>
        <dbReference type="ARBA" id="ARBA00022553"/>
    </source>
</evidence>
<protein>
    <recommendedName>
        <fullName evidence="3">histidine kinase</fullName>
        <ecNumber evidence="3">2.7.13.3</ecNumber>
    </recommendedName>
</protein>
<evidence type="ECO:0000259" key="14">
    <source>
        <dbReference type="PROSITE" id="PS50109"/>
    </source>
</evidence>
<dbReference type="PANTHER" id="PTHR44936:SF5">
    <property type="entry name" value="SENSOR HISTIDINE KINASE ENVZ"/>
    <property type="match status" value="1"/>
</dbReference>
<dbReference type="Gene3D" id="1.10.287.130">
    <property type="match status" value="1"/>
</dbReference>
<dbReference type="InterPro" id="IPR005467">
    <property type="entry name" value="His_kinase_dom"/>
</dbReference>
<evidence type="ECO:0000256" key="12">
    <source>
        <dbReference type="ARBA" id="ARBA00023136"/>
    </source>
</evidence>
<name>A0A2T0XFD2_9BURK</name>
<dbReference type="SMART" id="SM00387">
    <property type="entry name" value="HATPase_c"/>
    <property type="match status" value="1"/>
</dbReference>
<dbReference type="InterPro" id="IPR050980">
    <property type="entry name" value="2C_sensor_his_kinase"/>
</dbReference>
<evidence type="ECO:0000256" key="5">
    <source>
        <dbReference type="ARBA" id="ARBA00022519"/>
    </source>
</evidence>
<dbReference type="OrthoDB" id="9804645at2"/>
<keyword evidence="16" id="KW-1185">Reference proteome</keyword>
<dbReference type="InterPro" id="IPR004358">
    <property type="entry name" value="Sig_transdc_His_kin-like_C"/>
</dbReference>
<dbReference type="PANTHER" id="PTHR44936">
    <property type="entry name" value="SENSOR PROTEIN CREC"/>
    <property type="match status" value="1"/>
</dbReference>
<evidence type="ECO:0000256" key="10">
    <source>
        <dbReference type="ARBA" id="ARBA00022989"/>
    </source>
</evidence>
<evidence type="ECO:0000256" key="11">
    <source>
        <dbReference type="ARBA" id="ARBA00023012"/>
    </source>
</evidence>
<evidence type="ECO:0000256" key="13">
    <source>
        <dbReference type="SAM" id="Phobius"/>
    </source>
</evidence>
<keyword evidence="11" id="KW-0902">Two-component regulatory system</keyword>
<dbReference type="GO" id="GO:0000155">
    <property type="term" value="F:phosphorelay sensor kinase activity"/>
    <property type="evidence" value="ECO:0007669"/>
    <property type="project" value="InterPro"/>
</dbReference>
<keyword evidence="5" id="KW-0997">Cell inner membrane</keyword>
<dbReference type="SMART" id="SM00388">
    <property type="entry name" value="HisKA"/>
    <property type="match status" value="1"/>
</dbReference>
<keyword evidence="8 13" id="KW-0812">Transmembrane</keyword>
<keyword evidence="7" id="KW-0808">Transferase</keyword>
<keyword evidence="10 13" id="KW-1133">Transmembrane helix</keyword>
<feature type="domain" description="Histidine kinase" evidence="14">
    <location>
        <begin position="92"/>
        <end position="294"/>
    </location>
</feature>
<feature type="transmembrane region" description="Helical" evidence="13">
    <location>
        <begin position="46"/>
        <end position="72"/>
    </location>
</feature>
<evidence type="ECO:0000256" key="9">
    <source>
        <dbReference type="ARBA" id="ARBA00022777"/>
    </source>
</evidence>